<dbReference type="InterPro" id="IPR001343">
    <property type="entry name" value="Hemolysn_Ca-bd"/>
</dbReference>
<gene>
    <name evidence="2" type="ORF">GCM10012286_35090</name>
</gene>
<dbReference type="Proteomes" id="UP000656881">
    <property type="component" value="Unassembled WGS sequence"/>
</dbReference>
<accession>A0ABQ2M4D9</accession>
<name>A0ABQ2M4D9_9ACTN</name>
<keyword evidence="1" id="KW-0732">Signal</keyword>
<reference evidence="3" key="1">
    <citation type="journal article" date="2019" name="Int. J. Syst. Evol. Microbiol.">
        <title>The Global Catalogue of Microorganisms (GCM) 10K type strain sequencing project: providing services to taxonomists for standard genome sequencing and annotation.</title>
        <authorList>
            <consortium name="The Broad Institute Genomics Platform"/>
            <consortium name="The Broad Institute Genome Sequencing Center for Infectious Disease"/>
            <person name="Wu L."/>
            <person name="Ma J."/>
        </authorList>
    </citation>
    <scope>NUCLEOTIDE SEQUENCE [LARGE SCALE GENOMIC DNA]</scope>
    <source>
        <strain evidence="3">CGMCC 4.7349</strain>
    </source>
</reference>
<dbReference type="InterPro" id="IPR011049">
    <property type="entry name" value="Serralysin-like_metalloprot_C"/>
</dbReference>
<dbReference type="Pfam" id="PF00353">
    <property type="entry name" value="HemolysinCabind"/>
    <property type="match status" value="1"/>
</dbReference>
<feature type="chain" id="PRO_5046810112" description="Calcium-binding protein" evidence="1">
    <location>
        <begin position="35"/>
        <end position="175"/>
    </location>
</feature>
<feature type="signal peptide" evidence="1">
    <location>
        <begin position="1"/>
        <end position="34"/>
    </location>
</feature>
<evidence type="ECO:0000313" key="3">
    <source>
        <dbReference type="Proteomes" id="UP000656881"/>
    </source>
</evidence>
<proteinExistence type="predicted"/>
<dbReference type="EMBL" id="BMNG01000007">
    <property type="protein sequence ID" value="GGO45783.1"/>
    <property type="molecule type" value="Genomic_DNA"/>
</dbReference>
<protein>
    <recommendedName>
        <fullName evidence="4">Calcium-binding protein</fullName>
    </recommendedName>
</protein>
<sequence>MGNGNRRPVRTAARWTVRLTAVTAALALPTAAFAAPVAASSAATNCFVNGQPQAGPEIYGTAGDDDIRCDALVSGDVIFGHLGNDTIRVTFNHAGVINGGPGRDTIRLEEENTGLIQAGDDSDDVIASANGALGRIHGNPGDDEIQVLLNQGVVDGNEGNDTCRVNEGTVLNCNP</sequence>
<comment type="caution">
    <text evidence="2">The sequence shown here is derived from an EMBL/GenBank/DDBJ whole genome shotgun (WGS) entry which is preliminary data.</text>
</comment>
<evidence type="ECO:0000313" key="2">
    <source>
        <dbReference type="EMBL" id="GGO45783.1"/>
    </source>
</evidence>
<dbReference type="SUPFAM" id="SSF51120">
    <property type="entry name" value="beta-Roll"/>
    <property type="match status" value="1"/>
</dbReference>
<dbReference type="RefSeq" id="WP_189174651.1">
    <property type="nucleotide sequence ID" value="NZ_BMNG01000007.1"/>
</dbReference>
<evidence type="ECO:0000256" key="1">
    <source>
        <dbReference type="SAM" id="SignalP"/>
    </source>
</evidence>
<organism evidence="2 3">
    <name type="scientific">Streptomyces lasiicapitis</name>
    <dbReference type="NCBI Taxonomy" id="1923961"/>
    <lineage>
        <taxon>Bacteria</taxon>
        <taxon>Bacillati</taxon>
        <taxon>Actinomycetota</taxon>
        <taxon>Actinomycetes</taxon>
        <taxon>Kitasatosporales</taxon>
        <taxon>Streptomycetaceae</taxon>
        <taxon>Streptomyces</taxon>
    </lineage>
</organism>
<dbReference type="Gene3D" id="2.160.20.160">
    <property type="match status" value="1"/>
</dbReference>
<evidence type="ECO:0008006" key="4">
    <source>
        <dbReference type="Google" id="ProtNLM"/>
    </source>
</evidence>
<keyword evidence="3" id="KW-1185">Reference proteome</keyword>